<accession>A0ABR7M1D0</accession>
<evidence type="ECO:0000313" key="1">
    <source>
        <dbReference type="EMBL" id="MBC6470530.1"/>
    </source>
</evidence>
<comment type="caution">
    <text evidence="1">The sequence shown here is derived from an EMBL/GenBank/DDBJ whole genome shotgun (WGS) entry which is preliminary data.</text>
</comment>
<evidence type="ECO:0000313" key="2">
    <source>
        <dbReference type="Proteomes" id="UP000805614"/>
    </source>
</evidence>
<organism evidence="1 2">
    <name type="scientific">Actinomadura alba</name>
    <dbReference type="NCBI Taxonomy" id="406431"/>
    <lineage>
        <taxon>Bacteria</taxon>
        <taxon>Bacillati</taxon>
        <taxon>Actinomycetota</taxon>
        <taxon>Actinomycetes</taxon>
        <taxon>Streptosporangiales</taxon>
        <taxon>Thermomonosporaceae</taxon>
        <taxon>Actinomadura</taxon>
    </lineage>
</organism>
<dbReference type="RefSeq" id="WP_187247573.1">
    <property type="nucleotide sequence ID" value="NZ_BAAAOK010000003.1"/>
</dbReference>
<dbReference type="Gene3D" id="3.40.50.1820">
    <property type="entry name" value="alpha/beta hydrolase"/>
    <property type="match status" value="1"/>
</dbReference>
<reference evidence="1 2" key="1">
    <citation type="submission" date="2020-06" db="EMBL/GenBank/DDBJ databases">
        <title>Actinomadura xiongansis sp. nov., isolated from soil of Baiyangdian.</title>
        <authorList>
            <person name="Zhang X."/>
        </authorList>
    </citation>
    <scope>NUCLEOTIDE SEQUENCE [LARGE SCALE GENOMIC DNA]</scope>
    <source>
        <strain evidence="1 2">HBUM206468</strain>
    </source>
</reference>
<keyword evidence="2" id="KW-1185">Reference proteome</keyword>
<proteinExistence type="predicted"/>
<name>A0ABR7M1D0_9ACTN</name>
<sequence length="292" mass="30569">MRGSDPTRPRVGTVAEVPYVALPPTAVDAPRDGPPGLILGWHGFDPPCTEAAFAAAVPMTGVPAWRVYVGLRPPGGGPAGVRDQVYLDLFGPAVEHAADRLPDVVDEVRRELALRDAPLGLAGFSVGAAAALLALATGAVPVTAAALVAPVIAPARAVAALERRTGRPYEWTDRTRAVAERLDFTSRVGEIAERDPALLLVAGTRDEIVTPADVTGLRDLLVEHGATKVEALTLRSAHALAAEPGTDAEPPTEAAVSVDNALTDWFRGRLTDRPRASRPVPRIRAASWTVAG</sequence>
<protein>
    <recommendedName>
        <fullName evidence="3">Prolyl oligopeptidase family protein</fullName>
    </recommendedName>
</protein>
<evidence type="ECO:0008006" key="3">
    <source>
        <dbReference type="Google" id="ProtNLM"/>
    </source>
</evidence>
<dbReference type="InterPro" id="IPR029058">
    <property type="entry name" value="AB_hydrolase_fold"/>
</dbReference>
<gene>
    <name evidence="1" type="ORF">HKK74_34330</name>
</gene>
<dbReference type="EMBL" id="JABVEC010000043">
    <property type="protein sequence ID" value="MBC6470530.1"/>
    <property type="molecule type" value="Genomic_DNA"/>
</dbReference>
<dbReference type="SUPFAM" id="SSF53474">
    <property type="entry name" value="alpha/beta-Hydrolases"/>
    <property type="match status" value="1"/>
</dbReference>
<dbReference type="Proteomes" id="UP000805614">
    <property type="component" value="Unassembled WGS sequence"/>
</dbReference>